<reference evidence="1 2" key="1">
    <citation type="journal article" date="2019" name="Sci. Rep.">
        <title>Orb-weaving spider Araneus ventricosus genome elucidates the spidroin gene catalogue.</title>
        <authorList>
            <person name="Kono N."/>
            <person name="Nakamura H."/>
            <person name="Ohtoshi R."/>
            <person name="Moran D.A.P."/>
            <person name="Shinohara A."/>
            <person name="Yoshida Y."/>
            <person name="Fujiwara M."/>
            <person name="Mori M."/>
            <person name="Tomita M."/>
            <person name="Arakawa K."/>
        </authorList>
    </citation>
    <scope>NUCLEOTIDE SEQUENCE [LARGE SCALE GENOMIC DNA]</scope>
</reference>
<evidence type="ECO:0000313" key="2">
    <source>
        <dbReference type="Proteomes" id="UP000499080"/>
    </source>
</evidence>
<evidence type="ECO:0000313" key="1">
    <source>
        <dbReference type="EMBL" id="GBO20457.1"/>
    </source>
</evidence>
<gene>
    <name evidence="1" type="ORF">AVEN_120034_1</name>
</gene>
<comment type="caution">
    <text evidence="1">The sequence shown here is derived from an EMBL/GenBank/DDBJ whole genome shotgun (WGS) entry which is preliminary data.</text>
</comment>
<dbReference type="EMBL" id="BGPR01043814">
    <property type="protein sequence ID" value="GBO20457.1"/>
    <property type="molecule type" value="Genomic_DNA"/>
</dbReference>
<name>A0A4Y2V9Q8_ARAVE</name>
<accession>A0A4Y2V9Q8</accession>
<dbReference type="AlphaFoldDB" id="A0A4Y2V9Q8"/>
<protein>
    <submittedName>
        <fullName evidence="1">Uncharacterized protein</fullName>
    </submittedName>
</protein>
<keyword evidence="2" id="KW-1185">Reference proteome</keyword>
<proteinExistence type="predicted"/>
<organism evidence="1 2">
    <name type="scientific">Araneus ventricosus</name>
    <name type="common">Orbweaver spider</name>
    <name type="synonym">Epeira ventricosa</name>
    <dbReference type="NCBI Taxonomy" id="182803"/>
    <lineage>
        <taxon>Eukaryota</taxon>
        <taxon>Metazoa</taxon>
        <taxon>Ecdysozoa</taxon>
        <taxon>Arthropoda</taxon>
        <taxon>Chelicerata</taxon>
        <taxon>Arachnida</taxon>
        <taxon>Araneae</taxon>
        <taxon>Araneomorphae</taxon>
        <taxon>Entelegynae</taxon>
        <taxon>Araneoidea</taxon>
        <taxon>Araneidae</taxon>
        <taxon>Araneus</taxon>
    </lineage>
</organism>
<dbReference type="Proteomes" id="UP000499080">
    <property type="component" value="Unassembled WGS sequence"/>
</dbReference>
<sequence>MDKRSDRNEILTTHIRFQILILTFHTFRQLFISSHKEDEEEFHILPVNKWSHLSSPVGGYNKGSACITRITKNQVVYRLLILQTVPYITKRETELYSPLTSYCRRE</sequence>